<evidence type="ECO:0000313" key="2">
    <source>
        <dbReference type="EMBL" id="GAI86395.1"/>
    </source>
</evidence>
<evidence type="ECO:0000256" key="1">
    <source>
        <dbReference type="SAM" id="Phobius"/>
    </source>
</evidence>
<protein>
    <recommendedName>
        <fullName evidence="3">CARDB domain-containing protein</fullName>
    </recommendedName>
</protein>
<dbReference type="AlphaFoldDB" id="X1TFM7"/>
<organism evidence="2">
    <name type="scientific">marine sediment metagenome</name>
    <dbReference type="NCBI Taxonomy" id="412755"/>
    <lineage>
        <taxon>unclassified sequences</taxon>
        <taxon>metagenomes</taxon>
        <taxon>ecological metagenomes</taxon>
    </lineage>
</organism>
<keyword evidence="1" id="KW-0812">Transmembrane</keyword>
<evidence type="ECO:0008006" key="3">
    <source>
        <dbReference type="Google" id="ProtNLM"/>
    </source>
</evidence>
<sequence length="99" mass="10652">MAAGKSQEVSFSVAKEDAGSYSVAVDGLSASFTVLAPAPSVVPDEVEEVPVPAPFNWPLVGGIIAGGIIVGLLIYFFVFRRRVYLEWIGKAKEIVKRNR</sequence>
<gene>
    <name evidence="2" type="ORF">S12H4_17657</name>
</gene>
<name>X1TFM7_9ZZZZ</name>
<feature type="transmembrane region" description="Helical" evidence="1">
    <location>
        <begin position="57"/>
        <end position="78"/>
    </location>
</feature>
<accession>X1TFM7</accession>
<comment type="caution">
    <text evidence="2">The sequence shown here is derived from an EMBL/GenBank/DDBJ whole genome shotgun (WGS) entry which is preliminary data.</text>
</comment>
<proteinExistence type="predicted"/>
<dbReference type="EMBL" id="BARW01008652">
    <property type="protein sequence ID" value="GAI86395.1"/>
    <property type="molecule type" value="Genomic_DNA"/>
</dbReference>
<keyword evidence="1" id="KW-1133">Transmembrane helix</keyword>
<reference evidence="2" key="1">
    <citation type="journal article" date="2014" name="Front. Microbiol.">
        <title>High frequency of phylogenetically diverse reductive dehalogenase-homologous genes in deep subseafloor sedimentary metagenomes.</title>
        <authorList>
            <person name="Kawai M."/>
            <person name="Futagami T."/>
            <person name="Toyoda A."/>
            <person name="Takaki Y."/>
            <person name="Nishi S."/>
            <person name="Hori S."/>
            <person name="Arai W."/>
            <person name="Tsubouchi T."/>
            <person name="Morono Y."/>
            <person name="Uchiyama I."/>
            <person name="Ito T."/>
            <person name="Fujiyama A."/>
            <person name="Inagaki F."/>
            <person name="Takami H."/>
        </authorList>
    </citation>
    <scope>NUCLEOTIDE SEQUENCE</scope>
    <source>
        <strain evidence="2">Expedition CK06-06</strain>
    </source>
</reference>
<keyword evidence="1" id="KW-0472">Membrane</keyword>